<protein>
    <submittedName>
        <fullName evidence="3">Serine hydrolase domain-containing protein</fullName>
        <ecNumber evidence="3">3.-.-.-</ecNumber>
    </submittedName>
</protein>
<feature type="domain" description="DUF7586" evidence="2">
    <location>
        <begin position="357"/>
        <end position="438"/>
    </location>
</feature>
<dbReference type="Gene3D" id="3.40.710.10">
    <property type="entry name" value="DD-peptidase/beta-lactamase superfamily"/>
    <property type="match status" value="1"/>
</dbReference>
<evidence type="ECO:0000313" key="3">
    <source>
        <dbReference type="EMBL" id="MFC6149639.1"/>
    </source>
</evidence>
<gene>
    <name evidence="3" type="ORF">ACFPYK_09545</name>
</gene>
<dbReference type="PANTHER" id="PTHR46825:SF7">
    <property type="entry name" value="D-ALANYL-D-ALANINE CARBOXYPEPTIDASE"/>
    <property type="match status" value="1"/>
</dbReference>
<dbReference type="Pfam" id="PF00144">
    <property type="entry name" value="Beta-lactamase"/>
    <property type="match status" value="1"/>
</dbReference>
<reference evidence="4" key="1">
    <citation type="journal article" date="2019" name="Int. J. Syst. Evol. Microbiol.">
        <title>The Global Catalogue of Microorganisms (GCM) 10K type strain sequencing project: providing services to taxonomists for standard genome sequencing and annotation.</title>
        <authorList>
            <consortium name="The Broad Institute Genomics Platform"/>
            <consortium name="The Broad Institute Genome Sequencing Center for Infectious Disease"/>
            <person name="Wu L."/>
            <person name="Ma J."/>
        </authorList>
    </citation>
    <scope>NUCLEOTIDE SEQUENCE [LARGE SCALE GENOMIC DNA]</scope>
    <source>
        <strain evidence="4">CGMCC 4.7198</strain>
    </source>
</reference>
<dbReference type="InterPro" id="IPR050491">
    <property type="entry name" value="AmpC-like"/>
</dbReference>
<dbReference type="Proteomes" id="UP001596097">
    <property type="component" value="Unassembled WGS sequence"/>
</dbReference>
<proteinExistence type="predicted"/>
<dbReference type="RefSeq" id="WP_228552990.1">
    <property type="nucleotide sequence ID" value="NZ_JBHSQL010000006.1"/>
</dbReference>
<dbReference type="EMBL" id="JBHSQL010000006">
    <property type="protein sequence ID" value="MFC6149639.1"/>
    <property type="molecule type" value="Genomic_DNA"/>
</dbReference>
<keyword evidence="4" id="KW-1185">Reference proteome</keyword>
<evidence type="ECO:0000313" key="4">
    <source>
        <dbReference type="Proteomes" id="UP001596097"/>
    </source>
</evidence>
<name>A0ABW1QLE0_9ACTN</name>
<keyword evidence="3" id="KW-0378">Hydrolase</keyword>
<evidence type="ECO:0000259" key="1">
    <source>
        <dbReference type="Pfam" id="PF00144"/>
    </source>
</evidence>
<dbReference type="InterPro" id="IPR056008">
    <property type="entry name" value="DUF7586"/>
</dbReference>
<dbReference type="InterPro" id="IPR001466">
    <property type="entry name" value="Beta-lactam-related"/>
</dbReference>
<comment type="caution">
    <text evidence="3">The sequence shown here is derived from an EMBL/GenBank/DDBJ whole genome shotgun (WGS) entry which is preliminary data.</text>
</comment>
<organism evidence="3 4">
    <name type="scientific">Mumia xiangluensis</name>
    <dbReference type="NCBI Taxonomy" id="1678900"/>
    <lineage>
        <taxon>Bacteria</taxon>
        <taxon>Bacillati</taxon>
        <taxon>Actinomycetota</taxon>
        <taxon>Actinomycetes</taxon>
        <taxon>Propionibacteriales</taxon>
        <taxon>Nocardioidaceae</taxon>
        <taxon>Mumia</taxon>
    </lineage>
</organism>
<dbReference type="EC" id="3.-.-.-" evidence="3"/>
<evidence type="ECO:0000259" key="2">
    <source>
        <dbReference type="Pfam" id="PF24491"/>
    </source>
</evidence>
<feature type="domain" description="Beta-lactamase-related" evidence="1">
    <location>
        <begin position="19"/>
        <end position="329"/>
    </location>
</feature>
<dbReference type="InterPro" id="IPR012338">
    <property type="entry name" value="Beta-lactam/transpept-like"/>
</dbReference>
<dbReference type="SUPFAM" id="SSF56601">
    <property type="entry name" value="beta-lactamase/transpeptidase-like"/>
    <property type="match status" value="1"/>
</dbReference>
<dbReference type="PANTHER" id="PTHR46825">
    <property type="entry name" value="D-ALANYL-D-ALANINE-CARBOXYPEPTIDASE/ENDOPEPTIDASE AMPH"/>
    <property type="match status" value="1"/>
</dbReference>
<accession>A0ABW1QLE0</accession>
<sequence length="451" mass="47202">MTSLPDASPVLPSTAVHLEAAVAAAQAGSRVPSLSVAVLRDGAVAWSGVRGTAVRDGESARPTRDTQYRIGSITKTLTAALVMQLQEEGALDLADTVGTYVPEGPFADATIRGLLSHGGGLPAEPAGAWWERSRGTSYEALVAANAEAVRVLAPGERYHYSNLSYAILGHIVEVLRDAPWSEVLDATILGPLGMSRTTYAASAPHADGRSVEALTGLLVAEPHQDTGAMAPAGQLWSTPADLCRWLAELARPTLLSPRSVVAMTTPQSGDPDEKGAGAYGLGVRLSVAGERVLVGHGGSMPGFLAGAYVDRESGVGAVVLANTAYGLDVSALPRTLIETVLTHEPVIAPEWTPTREVPDGVRELLGTWHWGHQPFTMSYDGEALALAADGGRAFRFASAGADTWTGLSGYQLGETLRVVRREDGAISHLDVGTFCYTRIPYDPMVPIPGGA</sequence>
<dbReference type="GO" id="GO:0016787">
    <property type="term" value="F:hydrolase activity"/>
    <property type="evidence" value="ECO:0007669"/>
    <property type="project" value="UniProtKB-KW"/>
</dbReference>
<dbReference type="Pfam" id="PF24491">
    <property type="entry name" value="DUF7586"/>
    <property type="match status" value="1"/>
</dbReference>